<evidence type="ECO:0000259" key="8">
    <source>
        <dbReference type="PROSITE" id="PS50893"/>
    </source>
</evidence>
<dbReference type="Gene3D" id="1.20.1560.10">
    <property type="entry name" value="ABC transporter type 1, transmembrane domain"/>
    <property type="match status" value="1"/>
</dbReference>
<dbReference type="EMBL" id="JBHTMK010000016">
    <property type="protein sequence ID" value="MFD1366140.1"/>
    <property type="molecule type" value="Genomic_DNA"/>
</dbReference>
<dbReference type="Proteomes" id="UP001597183">
    <property type="component" value="Unassembled WGS sequence"/>
</dbReference>
<dbReference type="InterPro" id="IPR036640">
    <property type="entry name" value="ABC1_TM_sf"/>
</dbReference>
<feature type="transmembrane region" description="Helical" evidence="7">
    <location>
        <begin position="255"/>
        <end position="277"/>
    </location>
</feature>
<dbReference type="SMART" id="SM00382">
    <property type="entry name" value="AAA"/>
    <property type="match status" value="1"/>
</dbReference>
<dbReference type="SUPFAM" id="SSF90123">
    <property type="entry name" value="ABC transporter transmembrane region"/>
    <property type="match status" value="1"/>
</dbReference>
<dbReference type="PANTHER" id="PTHR43394">
    <property type="entry name" value="ATP-DEPENDENT PERMEASE MDL1, MITOCHONDRIAL"/>
    <property type="match status" value="1"/>
</dbReference>
<reference evidence="11" key="1">
    <citation type="journal article" date="2019" name="Int. J. Syst. Evol. Microbiol.">
        <title>The Global Catalogue of Microorganisms (GCM) 10K type strain sequencing project: providing services to taxonomists for standard genome sequencing and annotation.</title>
        <authorList>
            <consortium name="The Broad Institute Genomics Platform"/>
            <consortium name="The Broad Institute Genome Sequencing Center for Infectious Disease"/>
            <person name="Wu L."/>
            <person name="Ma J."/>
        </authorList>
    </citation>
    <scope>NUCLEOTIDE SEQUENCE [LARGE SCALE GENOMIC DNA]</scope>
    <source>
        <strain evidence="11">CCM 7526</strain>
    </source>
</reference>
<evidence type="ECO:0000256" key="6">
    <source>
        <dbReference type="ARBA" id="ARBA00023136"/>
    </source>
</evidence>
<evidence type="ECO:0000256" key="2">
    <source>
        <dbReference type="ARBA" id="ARBA00022692"/>
    </source>
</evidence>
<dbReference type="InterPro" id="IPR003593">
    <property type="entry name" value="AAA+_ATPase"/>
</dbReference>
<dbReference type="InterPro" id="IPR003439">
    <property type="entry name" value="ABC_transporter-like_ATP-bd"/>
</dbReference>
<organism evidence="10 11">
    <name type="scientific">Actinoplanes sichuanensis</name>
    <dbReference type="NCBI Taxonomy" id="512349"/>
    <lineage>
        <taxon>Bacteria</taxon>
        <taxon>Bacillati</taxon>
        <taxon>Actinomycetota</taxon>
        <taxon>Actinomycetes</taxon>
        <taxon>Micromonosporales</taxon>
        <taxon>Micromonosporaceae</taxon>
        <taxon>Actinoplanes</taxon>
    </lineage>
</organism>
<keyword evidence="4 10" id="KW-0067">ATP-binding</keyword>
<dbReference type="PROSITE" id="PS00211">
    <property type="entry name" value="ABC_TRANSPORTER_1"/>
    <property type="match status" value="1"/>
</dbReference>
<dbReference type="GO" id="GO:0005524">
    <property type="term" value="F:ATP binding"/>
    <property type="evidence" value="ECO:0007669"/>
    <property type="project" value="UniProtKB-KW"/>
</dbReference>
<feature type="domain" description="ABC transmembrane type-1" evidence="9">
    <location>
        <begin position="34"/>
        <end position="316"/>
    </location>
</feature>
<feature type="transmembrane region" description="Helical" evidence="7">
    <location>
        <begin position="141"/>
        <end position="167"/>
    </location>
</feature>
<keyword evidence="6 7" id="KW-0472">Membrane</keyword>
<evidence type="ECO:0000256" key="1">
    <source>
        <dbReference type="ARBA" id="ARBA00004651"/>
    </source>
</evidence>
<evidence type="ECO:0000313" key="10">
    <source>
        <dbReference type="EMBL" id="MFD1366140.1"/>
    </source>
</evidence>
<comment type="caution">
    <text evidence="10">The sequence shown here is derived from an EMBL/GenBank/DDBJ whole genome shotgun (WGS) entry which is preliminary data.</text>
</comment>
<keyword evidence="5 7" id="KW-1133">Transmembrane helix</keyword>
<dbReference type="PROSITE" id="PS50893">
    <property type="entry name" value="ABC_TRANSPORTER_2"/>
    <property type="match status" value="1"/>
</dbReference>
<dbReference type="InterPro" id="IPR017871">
    <property type="entry name" value="ABC_transporter-like_CS"/>
</dbReference>
<keyword evidence="11" id="KW-1185">Reference proteome</keyword>
<keyword evidence="2 7" id="KW-0812">Transmembrane</keyword>
<accession>A0ABW4A761</accession>
<dbReference type="PANTHER" id="PTHR43394:SF1">
    <property type="entry name" value="ATP-BINDING CASSETTE SUB-FAMILY B MEMBER 10, MITOCHONDRIAL"/>
    <property type="match status" value="1"/>
</dbReference>
<evidence type="ECO:0000256" key="4">
    <source>
        <dbReference type="ARBA" id="ARBA00022840"/>
    </source>
</evidence>
<keyword evidence="3" id="KW-0547">Nucleotide-binding</keyword>
<comment type="subcellular location">
    <subcellularLocation>
        <location evidence="1">Cell membrane</location>
        <topology evidence="1">Multi-pass membrane protein</topology>
    </subcellularLocation>
</comment>
<name>A0ABW4A761_9ACTN</name>
<sequence>MTGAANAEKAALSHLPAVWGLVWRPARWCVTAYVLTTAVGVVAPVAAAWLTKSILDRVTQPPVAPSAVLGLAVGLAATAAGTAVLPQLNRYLQARLSRRSGLLVQDRLYAAVGRQQGLRNLEDPLFLDRLRMAQQAENAPALVLDSVLGLLGAVAIVVGFVASLAVLSPAMTVLLLGSAVPALIAQLWLARGQAAAYWEISPRHRREMFYATLLTDVQATKEIRLFSAGGFLRSRMRAERLAAHSVEDRLDRRTLVVHGGLALTAAVVAGVGLLWAVRAAADGRLSAGDVTMFIASVAGVQAALGRGISDAARVQQSLLLFAHHAAVQAHPSDLPRAVPGRAAPPLRRGIELRDVWFRYGPEHPWALRGVNLTIPCGGSVALVGRNGSGKSTLVKLLCRFYDPTRGAVLWDGVDIREFTIEDLRARLSVVFQDYMNYDLSAEENIALADVAGEQESRRVQEAADRAGIHHVLSRLPQGYSTQLTRIFTGESGPDAGVVLSGGQWQRVALARALVKGGPDLLILDEPSSGLDPEAEQQIHTQLARHRQGRTSLLVSHRLSAVRDADRIVVLQDGVVVETGHHDSLLAAGGVYSGLFTLQARGYREARPGEDVHQPMVRR</sequence>
<evidence type="ECO:0000256" key="3">
    <source>
        <dbReference type="ARBA" id="ARBA00022741"/>
    </source>
</evidence>
<evidence type="ECO:0000256" key="5">
    <source>
        <dbReference type="ARBA" id="ARBA00022989"/>
    </source>
</evidence>
<gene>
    <name evidence="10" type="ORF">ACFQ5G_12370</name>
</gene>
<protein>
    <submittedName>
        <fullName evidence="10">ABC transporter ATP-binding protein</fullName>
    </submittedName>
</protein>
<feature type="transmembrane region" description="Helical" evidence="7">
    <location>
        <begin position="173"/>
        <end position="198"/>
    </location>
</feature>
<evidence type="ECO:0000259" key="9">
    <source>
        <dbReference type="PROSITE" id="PS50929"/>
    </source>
</evidence>
<dbReference type="PROSITE" id="PS50929">
    <property type="entry name" value="ABC_TM1F"/>
    <property type="match status" value="1"/>
</dbReference>
<dbReference type="InterPro" id="IPR039421">
    <property type="entry name" value="Type_1_exporter"/>
</dbReference>
<dbReference type="InterPro" id="IPR027417">
    <property type="entry name" value="P-loop_NTPase"/>
</dbReference>
<evidence type="ECO:0000313" key="11">
    <source>
        <dbReference type="Proteomes" id="UP001597183"/>
    </source>
</evidence>
<feature type="transmembrane region" description="Helical" evidence="7">
    <location>
        <begin position="30"/>
        <end position="51"/>
    </location>
</feature>
<dbReference type="RefSeq" id="WP_317786578.1">
    <property type="nucleotide sequence ID" value="NZ_AP028461.1"/>
</dbReference>
<dbReference type="Gene3D" id="3.40.50.300">
    <property type="entry name" value="P-loop containing nucleotide triphosphate hydrolases"/>
    <property type="match status" value="1"/>
</dbReference>
<dbReference type="Pfam" id="PF00005">
    <property type="entry name" value="ABC_tran"/>
    <property type="match status" value="1"/>
</dbReference>
<feature type="domain" description="ABC transporter" evidence="8">
    <location>
        <begin position="350"/>
        <end position="597"/>
    </location>
</feature>
<evidence type="ECO:0000256" key="7">
    <source>
        <dbReference type="SAM" id="Phobius"/>
    </source>
</evidence>
<dbReference type="SUPFAM" id="SSF52540">
    <property type="entry name" value="P-loop containing nucleoside triphosphate hydrolases"/>
    <property type="match status" value="1"/>
</dbReference>
<proteinExistence type="predicted"/>
<dbReference type="InterPro" id="IPR011527">
    <property type="entry name" value="ABC1_TM_dom"/>
</dbReference>
<feature type="transmembrane region" description="Helical" evidence="7">
    <location>
        <begin position="63"/>
        <end position="85"/>
    </location>
</feature>